<evidence type="ECO:0000259" key="2">
    <source>
        <dbReference type="SMART" id="SM01007"/>
    </source>
</evidence>
<dbReference type="InterPro" id="IPR036409">
    <property type="entry name" value="Aldolase_II/adducin_N_sf"/>
</dbReference>
<reference evidence="3 4" key="1">
    <citation type="submission" date="2018-01" db="EMBL/GenBank/DDBJ databases">
        <title>Draft genome sequences of six Vibrio diazotrophicus strains isolated from deep-sea sediments of the Baltic Sea.</title>
        <authorList>
            <person name="Castillo D."/>
            <person name="Vandieken V."/>
            <person name="Chiang O."/>
            <person name="Middelboe M."/>
        </authorList>
    </citation>
    <scope>NUCLEOTIDE SEQUENCE [LARGE SCALE GENOMIC DNA]</scope>
    <source>
        <strain evidence="3 4">65.10M</strain>
    </source>
</reference>
<organism evidence="3 4">
    <name type="scientific">Vibrio diazotrophicus</name>
    <dbReference type="NCBI Taxonomy" id="685"/>
    <lineage>
        <taxon>Bacteria</taxon>
        <taxon>Pseudomonadati</taxon>
        <taxon>Pseudomonadota</taxon>
        <taxon>Gammaproteobacteria</taxon>
        <taxon>Vibrionales</taxon>
        <taxon>Vibrionaceae</taxon>
        <taxon>Vibrio</taxon>
    </lineage>
</organism>
<dbReference type="SUPFAM" id="SSF53639">
    <property type="entry name" value="AraD/HMP-PK domain-like"/>
    <property type="match status" value="1"/>
</dbReference>
<evidence type="ECO:0000313" key="3">
    <source>
        <dbReference type="EMBL" id="PNH99940.1"/>
    </source>
</evidence>
<sequence>MLRSVIMGDLLNQQERLKKLRHEVWQANLDLERHKLVTFTWGNVSAIDRESGLVVIKPSGVAYEDLSAENMVVVDLQGNVVEGELNPSSDTATHLVLYRTYAKIGGVVHTHSPQATAWAQAGKAIPALGTTHADYFYGSIPCTRALTNQEIASDYELNTGLVIAETIGDNDPIAIPGILVKEHAPFCWGKDAHQAVHNAVVTEVVAGMAMQTLQINPAVEYINQALLDKHYLRKHGANAYYGQSAKNKG</sequence>
<keyword evidence="4" id="KW-1185">Reference proteome</keyword>
<dbReference type="InterPro" id="IPR001303">
    <property type="entry name" value="Aldolase_II/adducin_N"/>
</dbReference>
<dbReference type="GO" id="GO:0008742">
    <property type="term" value="F:L-ribulose-phosphate 4-epimerase activity"/>
    <property type="evidence" value="ECO:0007669"/>
    <property type="project" value="UniProtKB-EC"/>
</dbReference>
<name>A0ABX4W8Q9_VIBDI</name>
<dbReference type="InterPro" id="IPR050197">
    <property type="entry name" value="Aldolase_class_II_sugar_metab"/>
</dbReference>
<dbReference type="PANTHER" id="PTHR22789:SF9">
    <property type="entry name" value="L-RIBULOSE-5-PHOSPHATE 4-EPIMERASE ULAF"/>
    <property type="match status" value="1"/>
</dbReference>
<dbReference type="Proteomes" id="UP000236547">
    <property type="component" value="Unassembled WGS sequence"/>
</dbReference>
<evidence type="ECO:0000313" key="4">
    <source>
        <dbReference type="Proteomes" id="UP000236547"/>
    </source>
</evidence>
<dbReference type="EC" id="5.1.3.4" evidence="3"/>
<dbReference type="Gene3D" id="3.40.225.10">
    <property type="entry name" value="Class II aldolase/adducin N-terminal domain"/>
    <property type="match status" value="1"/>
</dbReference>
<feature type="domain" description="Class II aldolase/adducin N-terminal" evidence="2">
    <location>
        <begin position="22"/>
        <end position="210"/>
    </location>
</feature>
<evidence type="ECO:0000256" key="1">
    <source>
        <dbReference type="ARBA" id="ARBA00022723"/>
    </source>
</evidence>
<dbReference type="NCBIfam" id="NF009003">
    <property type="entry name" value="PRK12348.1"/>
    <property type="match status" value="1"/>
</dbReference>
<dbReference type="CDD" id="cd00398">
    <property type="entry name" value="Aldolase_II"/>
    <property type="match status" value="1"/>
</dbReference>
<dbReference type="PANTHER" id="PTHR22789">
    <property type="entry name" value="FUCULOSE PHOSPHATE ALDOLASE"/>
    <property type="match status" value="1"/>
</dbReference>
<proteinExistence type="predicted"/>
<dbReference type="SMART" id="SM01007">
    <property type="entry name" value="Aldolase_II"/>
    <property type="match status" value="1"/>
</dbReference>
<dbReference type="EMBL" id="POSM01000021">
    <property type="protein sequence ID" value="PNH99940.1"/>
    <property type="molecule type" value="Genomic_DNA"/>
</dbReference>
<protein>
    <submittedName>
        <fullName evidence="3">L-ribulose-5-phosphate 4-epimerase</fullName>
        <ecNumber evidence="3">5.1.3.4</ecNumber>
    </submittedName>
</protein>
<dbReference type="NCBIfam" id="NF006047">
    <property type="entry name" value="PRK08193.1"/>
    <property type="match status" value="1"/>
</dbReference>
<keyword evidence="3" id="KW-0413">Isomerase</keyword>
<keyword evidence="1" id="KW-0479">Metal-binding</keyword>
<comment type="caution">
    <text evidence="3">The sequence shown here is derived from an EMBL/GenBank/DDBJ whole genome shotgun (WGS) entry which is preliminary data.</text>
</comment>
<accession>A0ABX4W8Q9</accession>
<dbReference type="Pfam" id="PF00596">
    <property type="entry name" value="Aldolase_II"/>
    <property type="match status" value="1"/>
</dbReference>
<gene>
    <name evidence="3" type="primary">araD</name>
    <name evidence="3" type="ORF">C1O25_14405</name>
</gene>